<dbReference type="PANTHER" id="PTHR30427:SF1">
    <property type="entry name" value="TRANSCRIPTIONAL ACTIVATOR PROTEIN LYSR"/>
    <property type="match status" value="1"/>
</dbReference>
<evidence type="ECO:0000313" key="6">
    <source>
        <dbReference type="EMBL" id="MDD7973490.1"/>
    </source>
</evidence>
<feature type="domain" description="HTH lysR-type" evidence="5">
    <location>
        <begin position="4"/>
        <end position="61"/>
    </location>
</feature>
<proteinExistence type="inferred from homology"/>
<gene>
    <name evidence="6" type="ORF">PUT78_20730</name>
</gene>
<evidence type="ECO:0000256" key="1">
    <source>
        <dbReference type="ARBA" id="ARBA00009437"/>
    </source>
</evidence>
<dbReference type="CDD" id="cd05466">
    <property type="entry name" value="PBP2_LTTR_substrate"/>
    <property type="match status" value="1"/>
</dbReference>
<keyword evidence="4" id="KW-0804">Transcription</keyword>
<keyword evidence="3" id="KW-0238">DNA-binding</keyword>
<organism evidence="6 7">
    <name type="scientific">Roseinatronobacter alkalisoli</name>
    <dbReference type="NCBI Taxonomy" id="3028235"/>
    <lineage>
        <taxon>Bacteria</taxon>
        <taxon>Pseudomonadati</taxon>
        <taxon>Pseudomonadota</taxon>
        <taxon>Alphaproteobacteria</taxon>
        <taxon>Rhodobacterales</taxon>
        <taxon>Paracoccaceae</taxon>
        <taxon>Roseinatronobacter</taxon>
    </lineage>
</organism>
<reference evidence="6" key="1">
    <citation type="submission" date="2023-02" db="EMBL/GenBank/DDBJ databases">
        <title>Description of Roseinatronobacter alkalisoli sp. nov., an alkaliphilic bacerium isolated from soda soil.</title>
        <authorList>
            <person name="Wei W."/>
        </authorList>
    </citation>
    <scope>NUCLEOTIDE SEQUENCE</scope>
    <source>
        <strain evidence="6">HJB301</strain>
    </source>
</reference>
<dbReference type="RefSeq" id="WP_274354158.1">
    <property type="nucleotide sequence ID" value="NZ_JAQZSM010000036.1"/>
</dbReference>
<evidence type="ECO:0000259" key="5">
    <source>
        <dbReference type="PROSITE" id="PS50931"/>
    </source>
</evidence>
<dbReference type="Gene3D" id="3.40.190.290">
    <property type="match status" value="1"/>
</dbReference>
<evidence type="ECO:0000256" key="3">
    <source>
        <dbReference type="ARBA" id="ARBA00023125"/>
    </source>
</evidence>
<dbReference type="SUPFAM" id="SSF46785">
    <property type="entry name" value="Winged helix' DNA-binding domain"/>
    <property type="match status" value="1"/>
</dbReference>
<dbReference type="InterPro" id="IPR005119">
    <property type="entry name" value="LysR_subst-bd"/>
</dbReference>
<accession>A0ABT5TFP5</accession>
<dbReference type="InterPro" id="IPR036390">
    <property type="entry name" value="WH_DNA-bd_sf"/>
</dbReference>
<name>A0ABT5TFP5_9RHOB</name>
<keyword evidence="2" id="KW-0805">Transcription regulation</keyword>
<evidence type="ECO:0000313" key="7">
    <source>
        <dbReference type="Proteomes" id="UP001431784"/>
    </source>
</evidence>
<dbReference type="Gene3D" id="1.10.10.10">
    <property type="entry name" value="Winged helix-like DNA-binding domain superfamily/Winged helix DNA-binding domain"/>
    <property type="match status" value="1"/>
</dbReference>
<dbReference type="Pfam" id="PF03466">
    <property type="entry name" value="LysR_substrate"/>
    <property type="match status" value="1"/>
</dbReference>
<keyword evidence="7" id="KW-1185">Reference proteome</keyword>
<sequence>MDGLNLHRLQIFRTVFEMMSISAAARQMRLSQPTVSRHIAIFEDELSLGLFRNIAGRLEPTWEAQRLYAESGGLFERLGQLENSVESIQRGQQESLRLTASTVLAMTLVPSAVGALYARFPDLEIVVDGGRQKVQLAALRDGSIDMAIGGTQANRPDLRQTVIGEMPLVAVLPRRHPRAREKAFDLAWLAEGGCVMHNPRAPMGRLIIAQLDKRGITPGRQISALNIVFAVGLARAAGLCTVTDRLTAQAMAPDMRLLPLSEPIGLDLATIELANRPERRSTRAFCDELAKAFTRAMSVPLPV</sequence>
<evidence type="ECO:0000256" key="4">
    <source>
        <dbReference type="ARBA" id="ARBA00023163"/>
    </source>
</evidence>
<dbReference type="InterPro" id="IPR036388">
    <property type="entry name" value="WH-like_DNA-bd_sf"/>
</dbReference>
<comment type="caution">
    <text evidence="6">The sequence shown here is derived from an EMBL/GenBank/DDBJ whole genome shotgun (WGS) entry which is preliminary data.</text>
</comment>
<evidence type="ECO:0000256" key="2">
    <source>
        <dbReference type="ARBA" id="ARBA00023015"/>
    </source>
</evidence>
<dbReference type="InterPro" id="IPR000847">
    <property type="entry name" value="LysR_HTH_N"/>
</dbReference>
<dbReference type="PANTHER" id="PTHR30427">
    <property type="entry name" value="TRANSCRIPTIONAL ACTIVATOR PROTEIN LYSR"/>
    <property type="match status" value="1"/>
</dbReference>
<dbReference type="Pfam" id="PF00126">
    <property type="entry name" value="HTH_1"/>
    <property type="match status" value="1"/>
</dbReference>
<dbReference type="Proteomes" id="UP001431784">
    <property type="component" value="Unassembled WGS sequence"/>
</dbReference>
<comment type="similarity">
    <text evidence="1">Belongs to the LysR transcriptional regulatory family.</text>
</comment>
<dbReference type="EMBL" id="JAQZSM010000036">
    <property type="protein sequence ID" value="MDD7973490.1"/>
    <property type="molecule type" value="Genomic_DNA"/>
</dbReference>
<dbReference type="SUPFAM" id="SSF53850">
    <property type="entry name" value="Periplasmic binding protein-like II"/>
    <property type="match status" value="1"/>
</dbReference>
<protein>
    <submittedName>
        <fullName evidence="6">LysR family transcriptional regulator</fullName>
    </submittedName>
</protein>
<dbReference type="PROSITE" id="PS50931">
    <property type="entry name" value="HTH_LYSR"/>
    <property type="match status" value="1"/>
</dbReference>